<proteinExistence type="predicted"/>
<gene>
    <name evidence="2" type="ORF">NCTC12872_01926</name>
</gene>
<dbReference type="GO" id="GO:0008982">
    <property type="term" value="F:protein-N(PI)-phosphohistidine-sugar phosphotransferase activity"/>
    <property type="evidence" value="ECO:0007669"/>
    <property type="project" value="InterPro"/>
</dbReference>
<dbReference type="Gene3D" id="2.40.33.40">
    <property type="entry name" value="Phosphotransferase system, glucitol/sorbitol-specific IIA component"/>
    <property type="match status" value="1"/>
</dbReference>
<dbReference type="OrthoDB" id="5113885at2"/>
<protein>
    <submittedName>
        <fullName evidence="2">PTS system glucitol/sorbitol-specific transporter subunit IIA</fullName>
    </submittedName>
</protein>
<dbReference type="GO" id="GO:0009401">
    <property type="term" value="P:phosphoenolpyruvate-dependent sugar phosphotransferase system"/>
    <property type="evidence" value="ECO:0007669"/>
    <property type="project" value="InterPro"/>
</dbReference>
<dbReference type="AlphaFoldDB" id="A0A379CCH9"/>
<accession>A0A379CCH9</accession>
<dbReference type="InterPro" id="IPR036665">
    <property type="entry name" value="PTS_IIA_glucitol/sorbitol_sf"/>
</dbReference>
<evidence type="ECO:0000313" key="2">
    <source>
        <dbReference type="EMBL" id="SUB59868.1"/>
    </source>
</evidence>
<organism evidence="2 3">
    <name type="scientific">Phocoenobacter uteri</name>
    <dbReference type="NCBI Taxonomy" id="146806"/>
    <lineage>
        <taxon>Bacteria</taxon>
        <taxon>Pseudomonadati</taxon>
        <taxon>Pseudomonadota</taxon>
        <taxon>Gammaproteobacteria</taxon>
        <taxon>Pasteurellales</taxon>
        <taxon>Pasteurellaceae</taxon>
        <taxon>Phocoenobacter</taxon>
    </lineage>
</organism>
<sequence length="120" mass="13549">MKVIYQVAVTKVGKFAKEALSENMFITFKQNVPKDLEDYCFIHNHDELRCDVKAGDILQIDDKDYPITAVGNVASCNLKELGHISFRFDNATQAEYPGNIHVRGDVPELDIHSVIAIKQQ</sequence>
<dbReference type="PANTHER" id="PTHR40398:SF1">
    <property type="entry name" value="PTS SYSTEM GLUCITOL_SORBITOL-SPECIFIC EIIA COMPONENT"/>
    <property type="match status" value="1"/>
</dbReference>
<evidence type="ECO:0000256" key="1">
    <source>
        <dbReference type="PROSITE-ProRule" id="PRU00420"/>
    </source>
</evidence>
<evidence type="ECO:0000313" key="3">
    <source>
        <dbReference type="Proteomes" id="UP000255417"/>
    </source>
</evidence>
<dbReference type="PANTHER" id="PTHR40398">
    <property type="entry name" value="PTS SYSTEM GLUCITOL/SORBITOL-SPECIFIC EIIA COMPONENT"/>
    <property type="match status" value="1"/>
</dbReference>
<dbReference type="Proteomes" id="UP000255417">
    <property type="component" value="Unassembled WGS sequence"/>
</dbReference>
<keyword evidence="3" id="KW-1185">Reference proteome</keyword>
<dbReference type="RefSeq" id="WP_115316316.1">
    <property type="nucleotide sequence ID" value="NZ_LWIF01000001.1"/>
</dbReference>
<dbReference type="SUPFAM" id="SSF141530">
    <property type="entry name" value="PTSIIA/GutA-like"/>
    <property type="match status" value="1"/>
</dbReference>
<name>A0A379CCH9_9PAST</name>
<dbReference type="Pfam" id="PF03829">
    <property type="entry name" value="PTSIIA_gutA"/>
    <property type="match status" value="1"/>
</dbReference>
<reference evidence="2 3" key="1">
    <citation type="submission" date="2018-06" db="EMBL/GenBank/DDBJ databases">
        <authorList>
            <consortium name="Pathogen Informatics"/>
            <person name="Doyle S."/>
        </authorList>
    </citation>
    <scope>NUCLEOTIDE SEQUENCE [LARGE SCALE GENOMIC DNA]</scope>
    <source>
        <strain evidence="2 3">NCTC12872</strain>
    </source>
</reference>
<dbReference type="EMBL" id="UGTA01000001">
    <property type="protein sequence ID" value="SUB59868.1"/>
    <property type="molecule type" value="Genomic_DNA"/>
</dbReference>
<dbReference type="NCBIfam" id="NF007696">
    <property type="entry name" value="PRK10377.1"/>
    <property type="match status" value="1"/>
</dbReference>
<dbReference type="InterPro" id="IPR004716">
    <property type="entry name" value="PTS_IIA_glucitol/sorbitol-sp"/>
</dbReference>
<dbReference type="GO" id="GO:0005737">
    <property type="term" value="C:cytoplasm"/>
    <property type="evidence" value="ECO:0007669"/>
    <property type="project" value="InterPro"/>
</dbReference>
<dbReference type="PROSITE" id="PS51097">
    <property type="entry name" value="PTS_EIIA_TYPE_5"/>
    <property type="match status" value="1"/>
</dbReference>
<dbReference type="GO" id="GO:0016301">
    <property type="term" value="F:kinase activity"/>
    <property type="evidence" value="ECO:0007669"/>
    <property type="project" value="TreeGrafter"/>
</dbReference>
<feature type="modified residue" description="Phosphohistidine; by HPr" evidence="1">
    <location>
        <position position="43"/>
    </location>
</feature>